<dbReference type="Gene3D" id="3.30.1330.100">
    <property type="entry name" value="CofE-like"/>
    <property type="match status" value="1"/>
</dbReference>
<dbReference type="GO" id="GO:0016874">
    <property type="term" value="F:ligase activity"/>
    <property type="evidence" value="ECO:0007669"/>
    <property type="project" value="UniProtKB-KW"/>
</dbReference>
<evidence type="ECO:0000313" key="2">
    <source>
        <dbReference type="EMBL" id="HIR57221.1"/>
    </source>
</evidence>
<proteinExistence type="predicted"/>
<dbReference type="Proteomes" id="UP000886785">
    <property type="component" value="Unassembled WGS sequence"/>
</dbReference>
<dbReference type="EMBL" id="DVHF01000072">
    <property type="protein sequence ID" value="HIR57221.1"/>
    <property type="molecule type" value="Genomic_DNA"/>
</dbReference>
<dbReference type="SUPFAM" id="SSF144010">
    <property type="entry name" value="CofE-like"/>
    <property type="match status" value="1"/>
</dbReference>
<dbReference type="AlphaFoldDB" id="A0A9D1DQN9"/>
<reference evidence="2" key="1">
    <citation type="submission" date="2020-10" db="EMBL/GenBank/DDBJ databases">
        <authorList>
            <person name="Gilroy R."/>
        </authorList>
    </citation>
    <scope>NUCLEOTIDE SEQUENCE</scope>
    <source>
        <strain evidence="2">ChiSjej1B19-7085</strain>
    </source>
</reference>
<evidence type="ECO:0000313" key="3">
    <source>
        <dbReference type="Proteomes" id="UP000886785"/>
    </source>
</evidence>
<protein>
    <submittedName>
        <fullName evidence="2">Coenzyme F420-0:L-glutamate ligase</fullName>
    </submittedName>
</protein>
<organism evidence="2 3">
    <name type="scientific">Candidatus Gallacutalibacter pullicola</name>
    <dbReference type="NCBI Taxonomy" id="2840830"/>
    <lineage>
        <taxon>Bacteria</taxon>
        <taxon>Bacillati</taxon>
        <taxon>Bacillota</taxon>
        <taxon>Clostridia</taxon>
        <taxon>Eubacteriales</taxon>
        <taxon>Candidatus Gallacutalibacter</taxon>
    </lineage>
</organism>
<comment type="caution">
    <text evidence="2">The sequence shown here is derived from an EMBL/GenBank/DDBJ whole genome shotgun (WGS) entry which is preliminary data.</text>
</comment>
<keyword evidence="2" id="KW-0436">Ligase</keyword>
<evidence type="ECO:0000259" key="1">
    <source>
        <dbReference type="Pfam" id="PF01996"/>
    </source>
</evidence>
<dbReference type="Pfam" id="PF01996">
    <property type="entry name" value="F420_ligase"/>
    <property type="match status" value="1"/>
</dbReference>
<name>A0A9D1DQN9_9FIRM</name>
<accession>A0A9D1DQN9</accession>
<gene>
    <name evidence="2" type="ORF">IAA54_06095</name>
</gene>
<dbReference type="InterPro" id="IPR002847">
    <property type="entry name" value="F420-0_gamma-glut_ligase-dom"/>
</dbReference>
<reference evidence="2" key="2">
    <citation type="journal article" date="2021" name="PeerJ">
        <title>Extensive microbial diversity within the chicken gut microbiome revealed by metagenomics and culture.</title>
        <authorList>
            <person name="Gilroy R."/>
            <person name="Ravi A."/>
            <person name="Getino M."/>
            <person name="Pursley I."/>
            <person name="Horton D.L."/>
            <person name="Alikhan N.F."/>
            <person name="Baker D."/>
            <person name="Gharbi K."/>
            <person name="Hall N."/>
            <person name="Watson M."/>
            <person name="Adriaenssens E.M."/>
            <person name="Foster-Nyarko E."/>
            <person name="Jarju S."/>
            <person name="Secka A."/>
            <person name="Antonio M."/>
            <person name="Oren A."/>
            <person name="Chaudhuri R.R."/>
            <person name="La Ragione R."/>
            <person name="Hildebrand F."/>
            <person name="Pallen M.J."/>
        </authorList>
    </citation>
    <scope>NUCLEOTIDE SEQUENCE</scope>
    <source>
        <strain evidence="2">ChiSjej1B19-7085</strain>
    </source>
</reference>
<feature type="domain" description="Coenzyme F420:L-glutamate ligase-like" evidence="1">
    <location>
        <begin position="27"/>
        <end position="180"/>
    </location>
</feature>
<sequence>MQTDCVVNEGKNRVVEVGGQSYERLAIKTHVITDEDDICDVAEKYVTPFLQDGDVVFITEKAVACTQRRAIPVDQIKPRPLARFLCKFVYKNPHGIGLRMPETMEMALRECGTIRILFAAAVSAVGKLFHKKGWFYKIAGYKASSIDGPCSYTLPPYNHYVVLGPAEPDATARKISQRLGGAPVLITDINDLDGNILGASDSSLDRKLFVEILRDNPLGQSHEQTPIGLIRKVYLKLQTLLFSNRNKSDFYFWPCPKRRNNWISG</sequence>